<comment type="pathway">
    <text evidence="5">Metabolic intermediate biosynthesis; chorismate biosynthesis; chorismate from D-erythrose 4-phosphate and phosphoenolpyruvate: step 3/7.</text>
</comment>
<feature type="binding site" evidence="5">
    <location>
        <position position="239"/>
    </location>
    <ligand>
        <name>3-dehydroquinate</name>
        <dbReference type="ChEBI" id="CHEBI:32364"/>
    </ligand>
</feature>
<dbReference type="UniPathway" id="UPA00053">
    <property type="reaction ID" value="UER00086"/>
</dbReference>
<feature type="binding site" evidence="5">
    <location>
        <begin position="50"/>
        <end position="52"/>
    </location>
    <ligand>
        <name>3-dehydroquinate</name>
        <dbReference type="ChEBI" id="CHEBI:32364"/>
    </ligand>
</feature>
<feature type="binding site" evidence="5">
    <location>
        <position position="86"/>
    </location>
    <ligand>
        <name>3-dehydroquinate</name>
        <dbReference type="ChEBI" id="CHEBI:32364"/>
    </ligand>
</feature>
<dbReference type="GO" id="GO:0009073">
    <property type="term" value="P:aromatic amino acid family biosynthetic process"/>
    <property type="evidence" value="ECO:0007669"/>
    <property type="project" value="UniProtKB-KW"/>
</dbReference>
<dbReference type="NCBIfam" id="TIGR01093">
    <property type="entry name" value="aroD"/>
    <property type="match status" value="1"/>
</dbReference>
<evidence type="ECO:0000313" key="6">
    <source>
        <dbReference type="EMBL" id="AWO75756.1"/>
    </source>
</evidence>
<keyword evidence="2 5" id="KW-0057">Aromatic amino acid biosynthesis</keyword>
<evidence type="ECO:0000256" key="5">
    <source>
        <dbReference type="HAMAP-Rule" id="MF_00214"/>
    </source>
</evidence>
<dbReference type="Proteomes" id="UP000246996">
    <property type="component" value="Chromosome"/>
</dbReference>
<dbReference type="FunFam" id="3.20.20.70:FF:000047">
    <property type="entry name" value="3-dehydroquinate dehydratase"/>
    <property type="match status" value="1"/>
</dbReference>
<comment type="subunit">
    <text evidence="5">Homodimer.</text>
</comment>
<evidence type="ECO:0000256" key="1">
    <source>
        <dbReference type="ARBA" id="ARBA00001864"/>
    </source>
</evidence>
<dbReference type="GO" id="GO:0003855">
    <property type="term" value="F:3-dehydroquinate dehydratase activity"/>
    <property type="evidence" value="ECO:0007669"/>
    <property type="project" value="UniProtKB-UniRule"/>
</dbReference>
<feature type="binding site" evidence="5">
    <location>
        <position position="216"/>
    </location>
    <ligand>
        <name>3-dehydroquinate</name>
        <dbReference type="ChEBI" id="CHEBI:32364"/>
    </ligand>
</feature>
<comment type="function">
    <text evidence="5">Involved in the third step of the chorismate pathway, which leads to the biosynthesis of aromatic amino acids. Catalyzes the cis-dehydration of 3-dehydroquinate (DHQ) and introduces the first double bond of the aromatic ring to yield 3-dehydroshikimate.</text>
</comment>
<dbReference type="Pfam" id="PF01487">
    <property type="entry name" value="DHquinase_I"/>
    <property type="match status" value="1"/>
</dbReference>
<dbReference type="PANTHER" id="PTHR43699">
    <property type="entry name" value="3-DEHYDROQUINATE DEHYDRATASE"/>
    <property type="match status" value="1"/>
</dbReference>
<protein>
    <recommendedName>
        <fullName evidence="5">3-dehydroquinate dehydratase</fullName>
        <shortName evidence="5">3-dehydroquinase</shortName>
        <ecNumber evidence="5">4.2.1.10</ecNumber>
    </recommendedName>
    <alternativeName>
        <fullName evidence="5">Type I DHQase</fullName>
    </alternativeName>
    <alternativeName>
        <fullName evidence="5">Type I dehydroquinase</fullName>
        <shortName evidence="5">DHQ1</shortName>
    </alternativeName>
</protein>
<dbReference type="CDD" id="cd00502">
    <property type="entry name" value="DHQase_I"/>
    <property type="match status" value="1"/>
</dbReference>
<keyword evidence="5" id="KW-0028">Amino-acid biosynthesis</keyword>
<dbReference type="InterPro" id="IPR001381">
    <property type="entry name" value="DHquinase_I"/>
</dbReference>
<dbReference type="Gene3D" id="3.20.20.70">
    <property type="entry name" value="Aldolase class I"/>
    <property type="match status" value="1"/>
</dbReference>
<gene>
    <name evidence="5" type="primary">aroD</name>
    <name evidence="6" type="ORF">C1N76_15400</name>
</gene>
<dbReference type="SUPFAM" id="SSF51569">
    <property type="entry name" value="Aldolase"/>
    <property type="match status" value="1"/>
</dbReference>
<organism evidence="6 7">
    <name type="scientific">Geobacillus thermoleovorans</name>
    <name type="common">Bacillus thermoleovorans</name>
    <dbReference type="NCBI Taxonomy" id="33941"/>
    <lineage>
        <taxon>Bacteria</taxon>
        <taxon>Bacillati</taxon>
        <taxon>Bacillota</taxon>
        <taxon>Bacilli</taxon>
        <taxon>Bacillales</taxon>
        <taxon>Anoxybacillaceae</taxon>
        <taxon>Geobacillus</taxon>
        <taxon>Geobacillus thermoleovorans group</taxon>
    </lineage>
</organism>
<dbReference type="GO" id="GO:0046279">
    <property type="term" value="P:3,4-dihydroxybenzoate biosynthetic process"/>
    <property type="evidence" value="ECO:0007669"/>
    <property type="project" value="TreeGrafter"/>
</dbReference>
<evidence type="ECO:0000256" key="3">
    <source>
        <dbReference type="ARBA" id="ARBA00023239"/>
    </source>
</evidence>
<feature type="active site" description="Proton donor/acceptor" evidence="5">
    <location>
        <position position="147"/>
    </location>
</feature>
<dbReference type="EMBL" id="CP027303">
    <property type="protein sequence ID" value="AWO75756.1"/>
    <property type="molecule type" value="Genomic_DNA"/>
</dbReference>
<dbReference type="SMR" id="A0A2Z3NA19"/>
<dbReference type="HAMAP" id="MF_00214">
    <property type="entry name" value="AroD"/>
    <property type="match status" value="1"/>
</dbReference>
<evidence type="ECO:0000256" key="4">
    <source>
        <dbReference type="ARBA" id="ARBA00023270"/>
    </source>
</evidence>
<feature type="active site" description="Schiff-base intermediate with substrate" evidence="5">
    <location>
        <position position="174"/>
    </location>
</feature>
<feature type="binding site" evidence="5">
    <location>
        <position position="235"/>
    </location>
    <ligand>
        <name>3-dehydroquinate</name>
        <dbReference type="ChEBI" id="CHEBI:32364"/>
    </ligand>
</feature>
<dbReference type="RefSeq" id="WP_011231543.1">
    <property type="nucleotide sequence ID" value="NZ_CP017071.1"/>
</dbReference>
<keyword evidence="4 5" id="KW-0704">Schiff base</keyword>
<dbReference type="EC" id="4.2.1.10" evidence="5"/>
<evidence type="ECO:0000256" key="2">
    <source>
        <dbReference type="ARBA" id="ARBA00023141"/>
    </source>
</evidence>
<comment type="similarity">
    <text evidence="5">Belongs to the type-I 3-dehydroquinase family.</text>
</comment>
<dbReference type="InterPro" id="IPR013785">
    <property type="entry name" value="Aldolase_TIM"/>
</dbReference>
<proteinExistence type="inferred from homology"/>
<reference evidence="7" key="1">
    <citation type="submission" date="2018-02" db="EMBL/GenBank/DDBJ databases">
        <title>The complete genome of bacterial strain SGAirxxxx.</title>
        <authorList>
            <person name="Schuster S.C."/>
        </authorList>
    </citation>
    <scope>NUCLEOTIDE SEQUENCE [LARGE SCALE GENOMIC DNA]</scope>
    <source>
        <strain evidence="7">SGAir0734</strain>
    </source>
</reference>
<comment type="caution">
    <text evidence="5">Lacks conserved residue(s) required for the propagation of feature annotation.</text>
</comment>
<sequence length="257" mass="28564">MNISPKAIKVRNIWIGGTEPCICAPVVGEDDRKVLREAEEVCRKQPDLLEWRADFFRAIDDQERVLATANGLRNIAGEIPILFTIRSEREGGQPIPLNEAEVRRLIEAICRSGAIDLVDYELAYGERIADVRRMTEECSVWLVVSRHYFDGTPRKETLLADMRQAERYGADIAKVAVMPKSPEDVLVLLQATEEARRELAIPLITMAMGGLGAITRLAGWLFGSAVTFAVGNQSSAPGQIPIDDVRTVLSILQTYSR</sequence>
<accession>A0A2Z3NA19</accession>
<dbReference type="GO" id="GO:0009423">
    <property type="term" value="P:chorismate biosynthetic process"/>
    <property type="evidence" value="ECO:0007669"/>
    <property type="project" value="UniProtKB-UniRule"/>
</dbReference>
<keyword evidence="3 5" id="KW-0456">Lyase</keyword>
<name>A0A2Z3NA19_GEOTH</name>
<dbReference type="PANTHER" id="PTHR43699:SF1">
    <property type="entry name" value="3-DEHYDROQUINATE DEHYDRATASE"/>
    <property type="match status" value="1"/>
</dbReference>
<evidence type="ECO:0000313" key="7">
    <source>
        <dbReference type="Proteomes" id="UP000246996"/>
    </source>
</evidence>
<dbReference type="AlphaFoldDB" id="A0A2Z3NA19"/>
<dbReference type="GO" id="GO:0008652">
    <property type="term" value="P:amino acid biosynthetic process"/>
    <property type="evidence" value="ECO:0007669"/>
    <property type="project" value="UniProtKB-KW"/>
</dbReference>
<comment type="catalytic activity">
    <reaction evidence="1 5">
        <text>3-dehydroquinate = 3-dehydroshikimate + H2O</text>
        <dbReference type="Rhea" id="RHEA:21096"/>
        <dbReference type="ChEBI" id="CHEBI:15377"/>
        <dbReference type="ChEBI" id="CHEBI:16630"/>
        <dbReference type="ChEBI" id="CHEBI:32364"/>
        <dbReference type="EC" id="4.2.1.10"/>
    </reaction>
</comment>
<dbReference type="InterPro" id="IPR050146">
    <property type="entry name" value="Type-I_3-dehydroquinase"/>
</dbReference>